<dbReference type="InterPro" id="IPR023753">
    <property type="entry name" value="FAD/NAD-binding_dom"/>
</dbReference>
<dbReference type="Pfam" id="PF07992">
    <property type="entry name" value="Pyr_redox_2"/>
    <property type="match status" value="1"/>
</dbReference>
<evidence type="ECO:0000256" key="8">
    <source>
        <dbReference type="PIRSR" id="PIRSR000350-2"/>
    </source>
</evidence>
<dbReference type="PRINTS" id="PR00411">
    <property type="entry name" value="PNDRDTASEI"/>
</dbReference>
<dbReference type="Gene3D" id="3.30.390.30">
    <property type="match status" value="1"/>
</dbReference>
<dbReference type="GO" id="GO:0006103">
    <property type="term" value="P:2-oxoglutarate metabolic process"/>
    <property type="evidence" value="ECO:0007669"/>
    <property type="project" value="TreeGrafter"/>
</dbReference>
<dbReference type="InterPro" id="IPR050151">
    <property type="entry name" value="Class-I_Pyr_Nuc-Dis_Oxidored"/>
</dbReference>
<gene>
    <name evidence="14" type="primary">lpd</name>
    <name evidence="14" type="ORF">NO1_1773</name>
</gene>
<dbReference type="Pfam" id="PF02852">
    <property type="entry name" value="Pyr_redox_dim"/>
    <property type="match status" value="1"/>
</dbReference>
<dbReference type="GO" id="GO:0050660">
    <property type="term" value="F:flavin adenine dinucleotide binding"/>
    <property type="evidence" value="ECO:0007669"/>
    <property type="project" value="TreeGrafter"/>
</dbReference>
<keyword evidence="4 11" id="KW-0560">Oxidoreductase</keyword>
<dbReference type="InterPro" id="IPR036188">
    <property type="entry name" value="FAD/NAD-bd_sf"/>
</dbReference>
<comment type="cofactor">
    <cofactor evidence="9">
        <name>FAD</name>
        <dbReference type="ChEBI" id="CHEBI:57692"/>
    </cofactor>
    <text evidence="9">Binds 1 FAD per subunit.</text>
</comment>
<feature type="binding site" evidence="9">
    <location>
        <begin position="193"/>
        <end position="200"/>
    </location>
    <ligand>
        <name>NAD(+)</name>
        <dbReference type="ChEBI" id="CHEBI:57540"/>
    </ligand>
</feature>
<reference evidence="14 15" key="1">
    <citation type="journal article" date="2019" name="ISME J.">
        <title>Genome analyses of uncultured TG2/ZB3 bacteria in 'Margulisbacteria' specifically attached to ectosymbiotic spirochetes of protists in the termite gut.</title>
        <authorList>
            <person name="Utami Y.D."/>
            <person name="Kuwahara H."/>
            <person name="Igai K."/>
            <person name="Murakami T."/>
            <person name="Sugaya K."/>
            <person name="Morikawa T."/>
            <person name="Nagura Y."/>
            <person name="Yuki M."/>
            <person name="Deevong P."/>
            <person name="Inoue T."/>
            <person name="Kihara K."/>
            <person name="Lo N."/>
            <person name="Yamada A."/>
            <person name="Ohkuma M."/>
            <person name="Hongoh Y."/>
        </authorList>
    </citation>
    <scope>NUCLEOTIDE SEQUENCE [LARGE SCALE GENOMIC DNA]</scope>
    <source>
        <strain evidence="14">NkOx7-01</strain>
    </source>
</reference>
<keyword evidence="15" id="KW-1185">Reference proteome</keyword>
<dbReference type="GO" id="GO:0004148">
    <property type="term" value="F:dihydrolipoyl dehydrogenase (NADH) activity"/>
    <property type="evidence" value="ECO:0007669"/>
    <property type="project" value="TreeGrafter"/>
</dbReference>
<comment type="similarity">
    <text evidence="1 11">Belongs to the class-I pyridine nucleotide-disulfide oxidoreductase family.</text>
</comment>
<dbReference type="SUPFAM" id="SSF51905">
    <property type="entry name" value="FAD/NAD(P)-binding domain"/>
    <property type="match status" value="1"/>
</dbReference>
<evidence type="ECO:0000256" key="11">
    <source>
        <dbReference type="RuleBase" id="RU003691"/>
    </source>
</evidence>
<feature type="disulfide bond" description="Redox-active" evidence="10">
    <location>
        <begin position="41"/>
        <end position="46"/>
    </location>
</feature>
<dbReference type="PANTHER" id="PTHR22912">
    <property type="entry name" value="DISULFIDE OXIDOREDUCTASE"/>
    <property type="match status" value="1"/>
</dbReference>
<dbReference type="Gene3D" id="3.50.50.60">
    <property type="entry name" value="FAD/NAD(P)-binding domain"/>
    <property type="match status" value="2"/>
</dbReference>
<evidence type="ECO:0000259" key="12">
    <source>
        <dbReference type="Pfam" id="PF02852"/>
    </source>
</evidence>
<evidence type="ECO:0000256" key="6">
    <source>
        <dbReference type="ARBA" id="ARBA00023157"/>
    </source>
</evidence>
<feature type="binding site" evidence="9">
    <location>
        <position position="276"/>
    </location>
    <ligand>
        <name>NAD(+)</name>
        <dbReference type="ChEBI" id="CHEBI:57540"/>
    </ligand>
</feature>
<dbReference type="EMBL" id="BGZN01000062">
    <property type="protein sequence ID" value="GBR74630.1"/>
    <property type="molecule type" value="Genomic_DNA"/>
</dbReference>
<accession>A0A388TCN7</accession>
<dbReference type="AlphaFoldDB" id="A0A388TCN7"/>
<keyword evidence="6" id="KW-1015">Disulfide bond</keyword>
<dbReference type="PANTHER" id="PTHR22912:SF151">
    <property type="entry name" value="DIHYDROLIPOYL DEHYDROGENASE, MITOCHONDRIAL"/>
    <property type="match status" value="1"/>
</dbReference>
<feature type="binding site" evidence="9">
    <location>
        <begin position="156"/>
        <end position="158"/>
    </location>
    <ligand>
        <name>FAD</name>
        <dbReference type="ChEBI" id="CHEBI:57692"/>
    </ligand>
</feature>
<name>A0A388TCN7_TERA1</name>
<protein>
    <submittedName>
        <fullName evidence="14">Dihydrolipoyl dehydrogenase</fullName>
    </submittedName>
</protein>
<dbReference type="InterPro" id="IPR012999">
    <property type="entry name" value="Pyr_OxRdtase_I_AS"/>
</dbReference>
<comment type="caution">
    <text evidence="14">The sequence shown here is derived from an EMBL/GenBank/DDBJ whole genome shotgun (WGS) entry which is preliminary data.</text>
</comment>
<sequence length="447" mass="48349">MKKYDLLVIGAGPGGYAAAAHAAKQGLKTLLIEKQHLGGACLNNGCIPVKTLLGAAHFLQQIKKANLFNIKVEKAELDFNALLDRKNRLIKRLQKGIEIFLRDSGVETLFGAAKLLPGKVVAVSPPSRGVASASGSERTDLETSAEYTADNIILATGSLPGAIPNLQPDGQWLLDNIQLLQNKTIPSALAVIGAGVIGLEFADLYSRLGSKVTLIDVLPELLPQEDRAAVDLLQKSLERAGCRFLLNRKIEKAENKTLYLNDGQTIAAEICLLAAGRRANTDYILDPAVQKTAKGFVSVDENLQTSLSGVYAIGDLNNLALYAHAATYQGLAVVDNLRQKSPRVINQTIMPRVIFTSPQIASIGRYTSQCQQTPLSLLGRAQTENQTEGFLKLYTDEKDVIVGCVIVSENADALIGEAVALINTRTKYTDLKNFIHPHPSWAEWFGL</sequence>
<evidence type="ECO:0000256" key="4">
    <source>
        <dbReference type="ARBA" id="ARBA00023002"/>
    </source>
</evidence>
<keyword evidence="3 9" id="KW-0274">FAD</keyword>
<evidence type="ECO:0000256" key="9">
    <source>
        <dbReference type="PIRSR" id="PIRSR000350-3"/>
    </source>
</evidence>
<evidence type="ECO:0000313" key="14">
    <source>
        <dbReference type="EMBL" id="GBR74630.1"/>
    </source>
</evidence>
<evidence type="ECO:0000259" key="13">
    <source>
        <dbReference type="Pfam" id="PF07992"/>
    </source>
</evidence>
<feature type="active site" description="Proton acceptor" evidence="8">
    <location>
        <position position="438"/>
    </location>
</feature>
<keyword evidence="2 11" id="KW-0285">Flavoprotein</keyword>
<feature type="binding site" evidence="9">
    <location>
        <position position="315"/>
    </location>
    <ligand>
        <name>FAD</name>
        <dbReference type="ChEBI" id="CHEBI:57692"/>
    </ligand>
</feature>
<keyword evidence="5 9" id="KW-0520">NAD</keyword>
<keyword evidence="9" id="KW-0547">Nucleotide-binding</keyword>
<evidence type="ECO:0000313" key="15">
    <source>
        <dbReference type="Proteomes" id="UP000269352"/>
    </source>
</evidence>
<dbReference type="PRINTS" id="PR00368">
    <property type="entry name" value="FADPNR"/>
</dbReference>
<evidence type="ECO:0000256" key="3">
    <source>
        <dbReference type="ARBA" id="ARBA00022827"/>
    </source>
</evidence>
<evidence type="ECO:0000256" key="10">
    <source>
        <dbReference type="PIRSR" id="PIRSR000350-4"/>
    </source>
</evidence>
<dbReference type="InterPro" id="IPR016156">
    <property type="entry name" value="FAD/NAD-linked_Rdtase_dimer_sf"/>
</dbReference>
<dbReference type="PROSITE" id="PS00076">
    <property type="entry name" value="PYRIDINE_REDOX_1"/>
    <property type="match status" value="1"/>
</dbReference>
<keyword evidence="7 11" id="KW-0676">Redox-active center</keyword>
<evidence type="ECO:0000256" key="5">
    <source>
        <dbReference type="ARBA" id="ARBA00023027"/>
    </source>
</evidence>
<evidence type="ECO:0000256" key="1">
    <source>
        <dbReference type="ARBA" id="ARBA00007532"/>
    </source>
</evidence>
<feature type="binding site" evidence="9">
    <location>
        <position position="50"/>
    </location>
    <ligand>
        <name>FAD</name>
        <dbReference type="ChEBI" id="CHEBI:57692"/>
    </ligand>
</feature>
<organism evidence="14 15">
    <name type="scientific">Termititenax aidoneus</name>
    <dbReference type="NCBI Taxonomy" id="2218524"/>
    <lineage>
        <taxon>Bacteria</taxon>
        <taxon>Bacillati</taxon>
        <taxon>Candidatus Margulisiibacteriota</taxon>
        <taxon>Candidatus Termititenacia</taxon>
        <taxon>Candidatus Termititenacales</taxon>
        <taxon>Candidatus Termititenacaceae</taxon>
        <taxon>Candidatus Termititenax</taxon>
    </lineage>
</organism>
<evidence type="ECO:0000256" key="7">
    <source>
        <dbReference type="ARBA" id="ARBA00023284"/>
    </source>
</evidence>
<dbReference type="InterPro" id="IPR001100">
    <property type="entry name" value="Pyr_nuc-diS_OxRdtase"/>
</dbReference>
<feature type="domain" description="Pyridine nucleotide-disulphide oxidoreductase dimerisation" evidence="12">
    <location>
        <begin position="350"/>
        <end position="444"/>
    </location>
</feature>
<dbReference type="Proteomes" id="UP000269352">
    <property type="component" value="Unassembled WGS sequence"/>
</dbReference>
<evidence type="ECO:0000256" key="2">
    <source>
        <dbReference type="ARBA" id="ARBA00022630"/>
    </source>
</evidence>
<dbReference type="PIRSF" id="PIRSF000350">
    <property type="entry name" value="Mercury_reductase_MerA"/>
    <property type="match status" value="1"/>
</dbReference>
<proteinExistence type="inferred from homology"/>
<dbReference type="InterPro" id="IPR004099">
    <property type="entry name" value="Pyr_nucl-diS_OxRdtase_dimer"/>
</dbReference>
<feature type="domain" description="FAD/NAD(P)-binding" evidence="13">
    <location>
        <begin position="4"/>
        <end position="330"/>
    </location>
</feature>
<dbReference type="SUPFAM" id="SSF55424">
    <property type="entry name" value="FAD/NAD-linked reductases, dimerisation (C-terminal) domain"/>
    <property type="match status" value="1"/>
</dbReference>